<sequence length="465" mass="54525">MTYNLFSLKVKPIKTPQQLWLDRALVTLALLNLGLVFFDLSYIPWRRYYFGYTPIITKIYDPVKGIEPNQKTQSYINKVKELKVAILKSGLTSETSQKLFQELQVSSQQMLDADPFSIAQKTGMLDKIKNRMRQHMNRQSATVAFTKFWDAENFQAKSWQSEISFYETQIQPLIIANYFRNTDSDDEFVDRFFWIDLIFIAIFATDIIIRIYSIRRHLEITWFEAMRSRWYDLFLLLPFWQWLRIIPVIIRLHQSEFIDLSPIQKEIDRYIVRSLAETVTREVVIQILNQIQSQIKQVNIGEIIKDSLKKEYVDLNNVNEIKVISGLIFQIMIEDILPKLQPQIQALVQYNIQKIIFQMPPYQALAQIPGIGKLPGQLANQIIQETSGNAYQLILKNLKDPVGIKLSEELIDTLSAAIAEELQKKHTWHNIQILLGDMIEEIKINYIHNLSTTEIENLRQNPREN</sequence>
<accession>A0A2T1C1L7</accession>
<keyword evidence="1" id="KW-1133">Transmembrane helix</keyword>
<evidence type="ECO:0000313" key="3">
    <source>
        <dbReference type="Proteomes" id="UP000238762"/>
    </source>
</evidence>
<feature type="transmembrane region" description="Helical" evidence="1">
    <location>
        <begin position="192"/>
        <end position="212"/>
    </location>
</feature>
<dbReference type="AlphaFoldDB" id="A0A2T1C1L7"/>
<gene>
    <name evidence="2" type="ORF">C7B64_14410</name>
</gene>
<dbReference type="OrthoDB" id="501625at2"/>
<dbReference type="Gene3D" id="1.10.287.70">
    <property type="match status" value="1"/>
</dbReference>
<evidence type="ECO:0000313" key="2">
    <source>
        <dbReference type="EMBL" id="PSB02170.1"/>
    </source>
</evidence>
<name>A0A2T1C1L7_9CYAN</name>
<dbReference type="Proteomes" id="UP000238762">
    <property type="component" value="Unassembled WGS sequence"/>
</dbReference>
<reference evidence="2 3" key="2">
    <citation type="submission" date="2018-03" db="EMBL/GenBank/DDBJ databases">
        <title>The ancient ancestry and fast evolution of plastids.</title>
        <authorList>
            <person name="Moore K.R."/>
            <person name="Magnabosco C."/>
            <person name="Momper L."/>
            <person name="Gold D.A."/>
            <person name="Bosak T."/>
            <person name="Fournier G.P."/>
        </authorList>
    </citation>
    <scope>NUCLEOTIDE SEQUENCE [LARGE SCALE GENOMIC DNA]</scope>
    <source>
        <strain evidence="2 3">CCAP 1448/3</strain>
    </source>
</reference>
<feature type="transmembrane region" description="Helical" evidence="1">
    <location>
        <begin position="233"/>
        <end position="252"/>
    </location>
</feature>
<evidence type="ECO:0000256" key="1">
    <source>
        <dbReference type="SAM" id="Phobius"/>
    </source>
</evidence>
<proteinExistence type="predicted"/>
<keyword evidence="1" id="KW-0472">Membrane</keyword>
<keyword evidence="3" id="KW-1185">Reference proteome</keyword>
<keyword evidence="1" id="KW-0812">Transmembrane</keyword>
<protein>
    <submittedName>
        <fullName evidence="2">Uncharacterized protein</fullName>
    </submittedName>
</protein>
<dbReference type="RefSeq" id="WP_106289359.1">
    <property type="nucleotide sequence ID" value="NZ_CAWNTC010000092.1"/>
</dbReference>
<dbReference type="EMBL" id="PVWJ01000070">
    <property type="protein sequence ID" value="PSB02170.1"/>
    <property type="molecule type" value="Genomic_DNA"/>
</dbReference>
<reference evidence="2 3" key="1">
    <citation type="submission" date="2018-02" db="EMBL/GenBank/DDBJ databases">
        <authorList>
            <person name="Cohen D.B."/>
            <person name="Kent A.D."/>
        </authorList>
    </citation>
    <scope>NUCLEOTIDE SEQUENCE [LARGE SCALE GENOMIC DNA]</scope>
    <source>
        <strain evidence="2 3">CCAP 1448/3</strain>
    </source>
</reference>
<organism evidence="2 3">
    <name type="scientific">Merismopedia glauca CCAP 1448/3</name>
    <dbReference type="NCBI Taxonomy" id="1296344"/>
    <lineage>
        <taxon>Bacteria</taxon>
        <taxon>Bacillati</taxon>
        <taxon>Cyanobacteriota</taxon>
        <taxon>Cyanophyceae</taxon>
        <taxon>Synechococcales</taxon>
        <taxon>Merismopediaceae</taxon>
        <taxon>Merismopedia</taxon>
    </lineage>
</organism>
<feature type="transmembrane region" description="Helical" evidence="1">
    <location>
        <begin position="20"/>
        <end position="43"/>
    </location>
</feature>
<comment type="caution">
    <text evidence="2">The sequence shown here is derived from an EMBL/GenBank/DDBJ whole genome shotgun (WGS) entry which is preliminary data.</text>
</comment>